<dbReference type="CDD" id="cd07432">
    <property type="entry name" value="PHP_HisPPase"/>
    <property type="match status" value="1"/>
</dbReference>
<dbReference type="GO" id="GO:0035312">
    <property type="term" value="F:5'-3' DNA exonuclease activity"/>
    <property type="evidence" value="ECO:0007669"/>
    <property type="project" value="TreeGrafter"/>
</dbReference>
<dbReference type="InterPro" id="IPR016195">
    <property type="entry name" value="Pol/histidinol_Pase-like"/>
</dbReference>
<proteinExistence type="predicted"/>
<dbReference type="Gene3D" id="3.20.20.140">
    <property type="entry name" value="Metal-dependent hydrolases"/>
    <property type="match status" value="1"/>
</dbReference>
<protein>
    <submittedName>
        <fullName evidence="3">Putative metal-dependent phosphoesterase TrpH</fullName>
    </submittedName>
</protein>
<evidence type="ECO:0000313" key="3">
    <source>
        <dbReference type="EMBL" id="TCK74183.1"/>
    </source>
</evidence>
<dbReference type="PANTHER" id="PTHR42924:SF3">
    <property type="entry name" value="POLYMERASE_HISTIDINOL PHOSPHATASE N-TERMINAL DOMAIN-CONTAINING PROTEIN"/>
    <property type="match status" value="1"/>
</dbReference>
<feature type="chain" id="PRO_5020729550" evidence="2">
    <location>
        <begin position="23"/>
        <end position="490"/>
    </location>
</feature>
<evidence type="ECO:0000313" key="4">
    <source>
        <dbReference type="Proteomes" id="UP000295210"/>
    </source>
</evidence>
<dbReference type="RefSeq" id="WP_131994856.1">
    <property type="nucleotide sequence ID" value="NZ_SMGK01000002.1"/>
</dbReference>
<dbReference type="Proteomes" id="UP000295210">
    <property type="component" value="Unassembled WGS sequence"/>
</dbReference>
<feature type="region of interest" description="Disordered" evidence="1">
    <location>
        <begin position="337"/>
        <end position="356"/>
    </location>
</feature>
<dbReference type="EMBL" id="SMGK01000002">
    <property type="protein sequence ID" value="TCK74183.1"/>
    <property type="molecule type" value="Genomic_DNA"/>
</dbReference>
<gene>
    <name evidence="3" type="ORF">C7378_1805</name>
</gene>
<evidence type="ECO:0000256" key="1">
    <source>
        <dbReference type="SAM" id="MobiDB-lite"/>
    </source>
</evidence>
<keyword evidence="4" id="KW-1185">Reference proteome</keyword>
<dbReference type="PANTHER" id="PTHR42924">
    <property type="entry name" value="EXONUCLEASE"/>
    <property type="match status" value="1"/>
</dbReference>
<dbReference type="AlphaFoldDB" id="A0A4R1LB95"/>
<organism evidence="3 4">
    <name type="scientific">Acidipila rosea</name>
    <dbReference type="NCBI Taxonomy" id="768535"/>
    <lineage>
        <taxon>Bacteria</taxon>
        <taxon>Pseudomonadati</taxon>
        <taxon>Acidobacteriota</taxon>
        <taxon>Terriglobia</taxon>
        <taxon>Terriglobales</taxon>
        <taxon>Acidobacteriaceae</taxon>
        <taxon>Acidipila</taxon>
    </lineage>
</organism>
<feature type="signal peptide" evidence="2">
    <location>
        <begin position="1"/>
        <end position="22"/>
    </location>
</feature>
<comment type="caution">
    <text evidence="3">The sequence shown here is derived from an EMBL/GenBank/DDBJ whole genome shotgun (WGS) entry which is preliminary data.</text>
</comment>
<dbReference type="SUPFAM" id="SSF89550">
    <property type="entry name" value="PHP domain-like"/>
    <property type="match status" value="1"/>
</dbReference>
<dbReference type="NCBIfam" id="NF038032">
    <property type="entry name" value="CehA_McbA_metalo"/>
    <property type="match status" value="1"/>
</dbReference>
<dbReference type="InterPro" id="IPR052018">
    <property type="entry name" value="PHP_domain"/>
</dbReference>
<accession>A0A4R1LB95</accession>
<keyword evidence="2" id="KW-0732">Signal</keyword>
<dbReference type="GO" id="GO:0004534">
    <property type="term" value="F:5'-3' RNA exonuclease activity"/>
    <property type="evidence" value="ECO:0007669"/>
    <property type="project" value="TreeGrafter"/>
</dbReference>
<reference evidence="3 4" key="1">
    <citation type="submission" date="2019-03" db="EMBL/GenBank/DDBJ databases">
        <title>Genomic Encyclopedia of Type Strains, Phase IV (KMG-IV): sequencing the most valuable type-strain genomes for metagenomic binning, comparative biology and taxonomic classification.</title>
        <authorList>
            <person name="Goeker M."/>
        </authorList>
    </citation>
    <scope>NUCLEOTIDE SEQUENCE [LARGE SCALE GENOMIC DNA]</scope>
    <source>
        <strain evidence="3 4">DSM 103428</strain>
    </source>
</reference>
<name>A0A4R1LB95_9BACT</name>
<evidence type="ECO:0000256" key="2">
    <source>
        <dbReference type="SAM" id="SignalP"/>
    </source>
</evidence>
<sequence length="490" mass="52622">MRSDRILLLFLAVFLAISPLRAQPPDDLVLQGNITGAQNNTYVALPFSVPAGTLRLSISFDYTGREQKTALDLGLFDPQRFRGWSGGNKSSFTLSETDATPSYLPGTLPAGTWRLIVGVPNIRASVVSHYTARIHFTRAATQPQSFTATALNSSAGWYRGDLHMHTAHSDGSCLSQSGKKVPCPLFLTAEAAAARGLDFIAITDHNTISQYNDERELQPYFDKLLLIPGREVTTFHGHANVFGVTRFIDFRAGTQDVPDESAWMRQAAQYGAVISLNHPNAPSGEICMGCGWTADPPADMHLVTAIEAINGGISEGPYAGVSFWERQLNAGFHLTGIGGSDNHNAPKPPDEPGSVGSPTTVVYAHELSVPAILDGIRSGRVFVDLTTSRNRLLDVTAHDAAQSAAMGDTLHASSRDTIRFDVHIIGCAGSRAEAIVDGKPDDAMPAQSIGNEEAVLHFSETAGAAHWVRFNVRGADGKLQLLGNPVYLTH</sequence>
<dbReference type="OrthoDB" id="9804333at2"/>